<sequence>MQMEPAMTLSPPPENEPLYKPPGSVVAAQVVAFFQVAFLFGIGSVVATLGSIGGWSLRLLALFTELEAAEAQRAAELVHVGGWTMVGISFLLGVLTWGLGQGKRWAQAAMVAAQALLALAAAAGTAQVGDAPLGFVAVCLLGLPALCAVVSLLSRSANQWFRQGGWGPWYDRYYARAGRRR</sequence>
<accession>A0A4S8PVI7</accession>
<keyword evidence="3" id="KW-1185">Reference proteome</keyword>
<evidence type="ECO:0008006" key="4">
    <source>
        <dbReference type="Google" id="ProtNLM"/>
    </source>
</evidence>
<dbReference type="OrthoDB" id="5180983at2"/>
<reference evidence="2 3" key="2">
    <citation type="submission" date="2019-05" db="EMBL/GenBank/DDBJ databases">
        <title>Glycomyces buryatensis sp. nov.</title>
        <authorList>
            <person name="Nikitina E."/>
        </authorList>
    </citation>
    <scope>NUCLEOTIDE SEQUENCE [LARGE SCALE GENOMIC DNA]</scope>
    <source>
        <strain evidence="2 3">18</strain>
    </source>
</reference>
<dbReference type="RefSeq" id="WP_136536956.1">
    <property type="nucleotide sequence ID" value="NZ_STGY01000074.1"/>
</dbReference>
<gene>
    <name evidence="2" type="ORF">FAB82_23255</name>
</gene>
<dbReference type="EMBL" id="STGY01000074">
    <property type="protein sequence ID" value="THV35587.1"/>
    <property type="molecule type" value="Genomic_DNA"/>
</dbReference>
<feature type="transmembrane region" description="Helical" evidence="1">
    <location>
        <begin position="132"/>
        <end position="153"/>
    </location>
</feature>
<feature type="transmembrane region" description="Helical" evidence="1">
    <location>
        <begin position="30"/>
        <end position="57"/>
    </location>
</feature>
<proteinExistence type="predicted"/>
<evidence type="ECO:0000313" key="2">
    <source>
        <dbReference type="EMBL" id="THV35587.1"/>
    </source>
</evidence>
<dbReference type="Proteomes" id="UP000308760">
    <property type="component" value="Unassembled WGS sequence"/>
</dbReference>
<evidence type="ECO:0000256" key="1">
    <source>
        <dbReference type="SAM" id="Phobius"/>
    </source>
</evidence>
<reference evidence="3" key="1">
    <citation type="submission" date="2019-04" db="EMBL/GenBank/DDBJ databases">
        <title>Nocardioides xinjiangensis sp. nov.</title>
        <authorList>
            <person name="Liu S."/>
        </authorList>
    </citation>
    <scope>NUCLEOTIDE SEQUENCE [LARGE SCALE GENOMIC DNA]</scope>
    <source>
        <strain evidence="3">18</strain>
    </source>
</reference>
<organism evidence="2 3">
    <name type="scientific">Glycomyces buryatensis</name>
    <dbReference type="NCBI Taxonomy" id="2570927"/>
    <lineage>
        <taxon>Bacteria</taxon>
        <taxon>Bacillati</taxon>
        <taxon>Actinomycetota</taxon>
        <taxon>Actinomycetes</taxon>
        <taxon>Glycomycetales</taxon>
        <taxon>Glycomycetaceae</taxon>
        <taxon>Glycomyces</taxon>
    </lineage>
</organism>
<keyword evidence="1" id="KW-0472">Membrane</keyword>
<name>A0A4S8PVI7_9ACTN</name>
<dbReference type="AlphaFoldDB" id="A0A4S8PVI7"/>
<keyword evidence="1" id="KW-0812">Transmembrane</keyword>
<comment type="caution">
    <text evidence="2">The sequence shown here is derived from an EMBL/GenBank/DDBJ whole genome shotgun (WGS) entry which is preliminary data.</text>
</comment>
<evidence type="ECO:0000313" key="3">
    <source>
        <dbReference type="Proteomes" id="UP000308760"/>
    </source>
</evidence>
<feature type="transmembrane region" description="Helical" evidence="1">
    <location>
        <begin position="105"/>
        <end position="126"/>
    </location>
</feature>
<feature type="transmembrane region" description="Helical" evidence="1">
    <location>
        <begin position="77"/>
        <end position="98"/>
    </location>
</feature>
<keyword evidence="1" id="KW-1133">Transmembrane helix</keyword>
<protein>
    <recommendedName>
        <fullName evidence="4">DUF2127 domain-containing protein</fullName>
    </recommendedName>
</protein>